<proteinExistence type="predicted"/>
<dbReference type="InterPro" id="IPR050966">
    <property type="entry name" value="Glutamyl_endopeptidase"/>
</dbReference>
<dbReference type="InterPro" id="IPR009003">
    <property type="entry name" value="Peptidase_S1_PA"/>
</dbReference>
<gene>
    <name evidence="5" type="ORF">ACFFUT_03200</name>
</gene>
<dbReference type="RefSeq" id="WP_213887326.1">
    <property type="nucleotide sequence ID" value="NZ_JAGFNU010000001.1"/>
</dbReference>
<dbReference type="EC" id="3.4.21.-" evidence="5"/>
<evidence type="ECO:0000259" key="4">
    <source>
        <dbReference type="PROSITE" id="PS50240"/>
    </source>
</evidence>
<name>A0ABV5JBH5_9RHOB</name>
<dbReference type="EMBL" id="JBHMEA010000007">
    <property type="protein sequence ID" value="MFB9230794.1"/>
    <property type="molecule type" value="Genomic_DNA"/>
</dbReference>
<dbReference type="PANTHER" id="PTHR15462">
    <property type="entry name" value="SERINE PROTEASE"/>
    <property type="match status" value="1"/>
</dbReference>
<dbReference type="Gene3D" id="2.40.10.10">
    <property type="entry name" value="Trypsin-like serine proteases"/>
    <property type="match status" value="2"/>
</dbReference>
<dbReference type="Proteomes" id="UP001589683">
    <property type="component" value="Unassembled WGS sequence"/>
</dbReference>
<evidence type="ECO:0000256" key="1">
    <source>
        <dbReference type="ARBA" id="ARBA00022729"/>
    </source>
</evidence>
<feature type="chain" id="PRO_5046869674" evidence="3">
    <location>
        <begin position="21"/>
        <end position="271"/>
    </location>
</feature>
<dbReference type="InterPro" id="IPR001254">
    <property type="entry name" value="Trypsin_dom"/>
</dbReference>
<dbReference type="PRINTS" id="PR00722">
    <property type="entry name" value="CHYMOTRYPSIN"/>
</dbReference>
<dbReference type="Pfam" id="PF00089">
    <property type="entry name" value="Trypsin"/>
    <property type="match status" value="1"/>
</dbReference>
<comment type="caution">
    <text evidence="5">The sequence shown here is derived from an EMBL/GenBank/DDBJ whole genome shotgun (WGS) entry which is preliminary data.</text>
</comment>
<feature type="signal peptide" evidence="3">
    <location>
        <begin position="1"/>
        <end position="20"/>
    </location>
</feature>
<feature type="region of interest" description="Disordered" evidence="2">
    <location>
        <begin position="245"/>
        <end position="271"/>
    </location>
</feature>
<reference evidence="5 6" key="1">
    <citation type="submission" date="2024-09" db="EMBL/GenBank/DDBJ databases">
        <authorList>
            <person name="Sun Q."/>
            <person name="Mori K."/>
        </authorList>
    </citation>
    <scope>NUCLEOTIDE SEQUENCE [LARGE SCALE GENOMIC DNA]</scope>
    <source>
        <strain evidence="5 6">CECT 8726</strain>
    </source>
</reference>
<dbReference type="GO" id="GO:0016787">
    <property type="term" value="F:hydrolase activity"/>
    <property type="evidence" value="ECO:0007669"/>
    <property type="project" value="UniProtKB-KW"/>
</dbReference>
<keyword evidence="6" id="KW-1185">Reference proteome</keyword>
<keyword evidence="5" id="KW-0378">Hydrolase</keyword>
<dbReference type="PROSITE" id="PS00134">
    <property type="entry name" value="TRYPSIN_HIS"/>
    <property type="match status" value="1"/>
</dbReference>
<dbReference type="PROSITE" id="PS50240">
    <property type="entry name" value="TRYPSIN_DOM"/>
    <property type="match status" value="1"/>
</dbReference>
<organism evidence="5 6">
    <name type="scientific">Pseudohalocynthiibacter aestuariivivens</name>
    <dbReference type="NCBI Taxonomy" id="1591409"/>
    <lineage>
        <taxon>Bacteria</taxon>
        <taxon>Pseudomonadati</taxon>
        <taxon>Pseudomonadota</taxon>
        <taxon>Alphaproteobacteria</taxon>
        <taxon>Rhodobacterales</taxon>
        <taxon>Paracoccaceae</taxon>
        <taxon>Pseudohalocynthiibacter</taxon>
    </lineage>
</organism>
<dbReference type="InterPro" id="IPR001314">
    <property type="entry name" value="Peptidase_S1A"/>
</dbReference>
<keyword evidence="1 3" id="KW-0732">Signal</keyword>
<evidence type="ECO:0000313" key="5">
    <source>
        <dbReference type="EMBL" id="MFB9230794.1"/>
    </source>
</evidence>
<evidence type="ECO:0000313" key="6">
    <source>
        <dbReference type="Proteomes" id="UP001589683"/>
    </source>
</evidence>
<dbReference type="SUPFAM" id="SSF50494">
    <property type="entry name" value="Trypsin-like serine proteases"/>
    <property type="match status" value="1"/>
</dbReference>
<sequence length="271" mass="29572">MRVFLTIFAFLLSFSTSAFAEDPSPLRQLMTGDDSRGWEAVGRLNIGRSGMCTGALIAPDLVLTAAHCVYDKHTHRMVDATQIEFLAGLRNGRASAYRWVESAMVHPDYFYDPDGRPQMRNDIALLRLVQPIRNGSIVPFETYDRPSKGDEVGVVSYAHDRMETPAFQESCFVLARQSGTLVMSCDVDFGSSGAPVFTIVDGIPKIVSVVSAKAELDTRRVAIGASLDGALPELLLAMQNDLRPPTPEGPVIRRIGQGRAQQGSGAKFVRP</sequence>
<protein>
    <submittedName>
        <fullName evidence="5">Trypsin-like serine peptidase</fullName>
        <ecNumber evidence="5">3.4.21.-</ecNumber>
    </submittedName>
</protein>
<dbReference type="InterPro" id="IPR043504">
    <property type="entry name" value="Peptidase_S1_PA_chymotrypsin"/>
</dbReference>
<evidence type="ECO:0000256" key="2">
    <source>
        <dbReference type="SAM" id="MobiDB-lite"/>
    </source>
</evidence>
<accession>A0ABV5JBH5</accession>
<dbReference type="PANTHER" id="PTHR15462:SF8">
    <property type="entry name" value="SERINE PROTEASE"/>
    <property type="match status" value="1"/>
</dbReference>
<dbReference type="InterPro" id="IPR018114">
    <property type="entry name" value="TRYPSIN_HIS"/>
</dbReference>
<feature type="domain" description="Peptidase S1" evidence="4">
    <location>
        <begin position="38"/>
        <end position="243"/>
    </location>
</feature>
<evidence type="ECO:0000256" key="3">
    <source>
        <dbReference type="SAM" id="SignalP"/>
    </source>
</evidence>